<dbReference type="InterPro" id="IPR001645">
    <property type="entry name" value="Folylpolyglutamate_synth"/>
</dbReference>
<dbReference type="Gene3D" id="3.90.190.20">
    <property type="entry name" value="Mur ligase, C-terminal domain"/>
    <property type="match status" value="1"/>
</dbReference>
<comment type="pathway">
    <text evidence="1">Cofactor biosynthesis; tetrahydrofolylpolyglutamate biosynthesis.</text>
</comment>
<keyword evidence="4" id="KW-0554">One-carbon metabolism</keyword>
<dbReference type="GO" id="GO:0006730">
    <property type="term" value="P:one-carbon metabolic process"/>
    <property type="evidence" value="ECO:0007669"/>
    <property type="project" value="UniProtKB-KW"/>
</dbReference>
<evidence type="ECO:0000256" key="12">
    <source>
        <dbReference type="ARBA" id="ARBA00047493"/>
    </source>
</evidence>
<dbReference type="GO" id="GO:0005739">
    <property type="term" value="C:mitochondrion"/>
    <property type="evidence" value="ECO:0007669"/>
    <property type="project" value="EnsemblFungi"/>
</dbReference>
<dbReference type="AlphaFoldDB" id="A0A8E5HN48"/>
<dbReference type="Gene3D" id="3.40.1190.10">
    <property type="entry name" value="Mur-like, catalytic domain"/>
    <property type="match status" value="1"/>
</dbReference>
<dbReference type="PANTHER" id="PTHR11136:SF5">
    <property type="entry name" value="FOLYLPOLYGLUTAMATE SYNTHASE, MITOCHONDRIAL"/>
    <property type="match status" value="1"/>
</dbReference>
<dbReference type="InterPro" id="IPR036615">
    <property type="entry name" value="Mur_ligase_C_dom_sf"/>
</dbReference>
<evidence type="ECO:0000256" key="7">
    <source>
        <dbReference type="ARBA" id="ARBA00022741"/>
    </source>
</evidence>
<gene>
    <name evidence="13" type="ORF">UV8b_02717</name>
</gene>
<evidence type="ECO:0000256" key="10">
    <source>
        <dbReference type="ARBA" id="ARBA00030592"/>
    </source>
</evidence>
<dbReference type="EC" id="6.3.2.17" evidence="3"/>
<dbReference type="GO" id="GO:0005524">
    <property type="term" value="F:ATP binding"/>
    <property type="evidence" value="ECO:0007669"/>
    <property type="project" value="UniProtKB-KW"/>
</dbReference>
<dbReference type="PROSITE" id="PS01012">
    <property type="entry name" value="FOLYLPOLYGLU_SYNT_2"/>
    <property type="match status" value="1"/>
</dbReference>
<dbReference type="PANTHER" id="PTHR11136">
    <property type="entry name" value="FOLYLPOLYGLUTAMATE SYNTHASE-RELATED"/>
    <property type="match status" value="1"/>
</dbReference>
<keyword evidence="5" id="KW-0436">Ligase</keyword>
<evidence type="ECO:0000256" key="2">
    <source>
        <dbReference type="ARBA" id="ARBA00008276"/>
    </source>
</evidence>
<dbReference type="RefSeq" id="XP_042996149.1">
    <property type="nucleotide sequence ID" value="XM_043140215.1"/>
</dbReference>
<protein>
    <recommendedName>
        <fullName evidence="3">tetrahydrofolate synthase</fullName>
        <ecNumber evidence="3">6.3.2.17</ecNumber>
    </recommendedName>
    <alternativeName>
        <fullName evidence="11">Folylpoly-gamma-glutamate synthetase</fullName>
    </alternativeName>
    <alternativeName>
        <fullName evidence="10">Tetrahydrofolylpolyglutamate synthase</fullName>
    </alternativeName>
</protein>
<dbReference type="GO" id="GO:0004326">
    <property type="term" value="F:tetrahydrofolylpolyglutamate synthase activity"/>
    <property type="evidence" value="ECO:0007669"/>
    <property type="project" value="UniProtKB-EC"/>
</dbReference>
<evidence type="ECO:0000256" key="11">
    <source>
        <dbReference type="ARBA" id="ARBA00030876"/>
    </source>
</evidence>
<dbReference type="NCBIfam" id="TIGR01499">
    <property type="entry name" value="folC"/>
    <property type="match status" value="1"/>
</dbReference>
<evidence type="ECO:0000313" key="14">
    <source>
        <dbReference type="Proteomes" id="UP000027002"/>
    </source>
</evidence>
<organism evidence="13 14">
    <name type="scientific">Ustilaginoidea virens</name>
    <name type="common">Rice false smut fungus</name>
    <name type="synonym">Villosiclava virens</name>
    <dbReference type="NCBI Taxonomy" id="1159556"/>
    <lineage>
        <taxon>Eukaryota</taxon>
        <taxon>Fungi</taxon>
        <taxon>Dikarya</taxon>
        <taxon>Ascomycota</taxon>
        <taxon>Pezizomycotina</taxon>
        <taxon>Sordariomycetes</taxon>
        <taxon>Hypocreomycetidae</taxon>
        <taxon>Hypocreales</taxon>
        <taxon>Clavicipitaceae</taxon>
        <taxon>Ustilaginoidea</taxon>
    </lineage>
</organism>
<dbReference type="SUPFAM" id="SSF53244">
    <property type="entry name" value="MurD-like peptide ligases, peptide-binding domain"/>
    <property type="match status" value="1"/>
</dbReference>
<dbReference type="GeneID" id="66063495"/>
<dbReference type="OrthoDB" id="10261039at2759"/>
<dbReference type="Proteomes" id="UP000027002">
    <property type="component" value="Chromosome 2"/>
</dbReference>
<dbReference type="InterPro" id="IPR018109">
    <property type="entry name" value="Folylpolyglutamate_synth_CS"/>
</dbReference>
<evidence type="ECO:0000256" key="8">
    <source>
        <dbReference type="ARBA" id="ARBA00022840"/>
    </source>
</evidence>
<name>A0A8E5HN48_USTVR</name>
<dbReference type="SUPFAM" id="SSF53623">
    <property type="entry name" value="MurD-like peptide ligases, catalytic domain"/>
    <property type="match status" value="1"/>
</dbReference>
<keyword evidence="7" id="KW-0547">Nucleotide-binding</keyword>
<keyword evidence="6" id="KW-0479">Metal-binding</keyword>
<dbReference type="InterPro" id="IPR036565">
    <property type="entry name" value="Mur-like_cat_sf"/>
</dbReference>
<sequence>MVVGRTWQRCCCPVPTLLRKRPRASLPPARQSSRLFFSIIAPRDYREALSRLAQLQANRAVTQLFDRPPGAARDQEDLNAAAIPEMAGWLARAGYAPQDLARMRHIHVAGTKGKGSVCAFATSVLRQYADGPVGTYTSPHLVSPRERIAVDGRPVSQDVFARGFFELWDRFTEQAVRRDGADAAAAAAAAAAEARGPATKPFFFRYMTILAWHLFLQQGVGDVVMECGIGGEHDATNVLPAEAVSAAVICRLGRDHVAMLGGSLDQIAWHKAGILKPGVRAFTVNVERSQPSVMRVLRRRAAERSASLVELDPDAVRSWGGVRGGSLRGDFQATNQALAVMAAQHHLGLEPPSLAALPDKMVRGLREAALRGRCEILRRRAATWLLDGAHTAESLDQVARWLARELQPDDRGVVLVFNQQERDAAGLLRHLLAAVGRETGTSGVFRHALFARNERRAQAPPGGRDALSVQRDAAAAMREASPRSQTAVFGNVDDAVHEAERLVAGGGKVLVTGSLHLVGGVLQVLEPDSLL</sequence>
<comment type="similarity">
    <text evidence="2">Belongs to the folylpolyglutamate synthase family.</text>
</comment>
<evidence type="ECO:0000313" key="13">
    <source>
        <dbReference type="EMBL" id="QUC18476.1"/>
    </source>
</evidence>
<dbReference type="UniPathway" id="UPA00850"/>
<keyword evidence="8" id="KW-0067">ATP-binding</keyword>
<evidence type="ECO:0000256" key="3">
    <source>
        <dbReference type="ARBA" id="ARBA00013025"/>
    </source>
</evidence>
<dbReference type="GO" id="GO:0046872">
    <property type="term" value="F:metal ion binding"/>
    <property type="evidence" value="ECO:0007669"/>
    <property type="project" value="UniProtKB-KW"/>
</dbReference>
<reference evidence="13" key="1">
    <citation type="submission" date="2020-03" db="EMBL/GenBank/DDBJ databases">
        <title>A mixture of massive structural variations and highly conserved coding sequences in Ustilaginoidea virens genome.</title>
        <authorList>
            <person name="Zhang K."/>
            <person name="Zhao Z."/>
            <person name="Zhang Z."/>
            <person name="Li Y."/>
            <person name="Hsiang T."/>
            <person name="Sun W."/>
        </authorList>
    </citation>
    <scope>NUCLEOTIDE SEQUENCE</scope>
    <source>
        <strain evidence="13">UV-8b</strain>
    </source>
</reference>
<dbReference type="GO" id="GO:0005829">
    <property type="term" value="C:cytosol"/>
    <property type="evidence" value="ECO:0007669"/>
    <property type="project" value="TreeGrafter"/>
</dbReference>
<evidence type="ECO:0000256" key="4">
    <source>
        <dbReference type="ARBA" id="ARBA00022563"/>
    </source>
</evidence>
<evidence type="ECO:0000256" key="6">
    <source>
        <dbReference type="ARBA" id="ARBA00022723"/>
    </source>
</evidence>
<accession>A0A8E5HN48</accession>
<evidence type="ECO:0000256" key="1">
    <source>
        <dbReference type="ARBA" id="ARBA00005150"/>
    </source>
</evidence>
<evidence type="ECO:0000256" key="5">
    <source>
        <dbReference type="ARBA" id="ARBA00022598"/>
    </source>
</evidence>
<keyword evidence="9" id="KW-0460">Magnesium</keyword>
<proteinExistence type="inferred from homology"/>
<evidence type="ECO:0000256" key="9">
    <source>
        <dbReference type="ARBA" id="ARBA00022842"/>
    </source>
</evidence>
<dbReference type="EMBL" id="CP072754">
    <property type="protein sequence ID" value="QUC18476.1"/>
    <property type="molecule type" value="Genomic_DNA"/>
</dbReference>
<comment type="catalytic activity">
    <reaction evidence="12">
        <text>(6S)-5,6,7,8-tetrahydrofolyl-(gamma-L-Glu)(n) + L-glutamate + ATP = (6S)-5,6,7,8-tetrahydrofolyl-(gamma-L-Glu)(n+1) + ADP + phosphate + H(+)</text>
        <dbReference type="Rhea" id="RHEA:10580"/>
        <dbReference type="Rhea" id="RHEA-COMP:14738"/>
        <dbReference type="Rhea" id="RHEA-COMP:14740"/>
        <dbReference type="ChEBI" id="CHEBI:15378"/>
        <dbReference type="ChEBI" id="CHEBI:29985"/>
        <dbReference type="ChEBI" id="CHEBI:30616"/>
        <dbReference type="ChEBI" id="CHEBI:43474"/>
        <dbReference type="ChEBI" id="CHEBI:141005"/>
        <dbReference type="ChEBI" id="CHEBI:456216"/>
        <dbReference type="EC" id="6.3.2.17"/>
    </reaction>
</comment>
<dbReference type="KEGG" id="uvi:66063495"/>
<keyword evidence="14" id="KW-1185">Reference proteome</keyword>